<dbReference type="Gene3D" id="1.20.58.130">
    <property type="match status" value="1"/>
</dbReference>
<feature type="compositionally biased region" description="Basic and acidic residues" evidence="2">
    <location>
        <begin position="1"/>
        <end position="11"/>
    </location>
</feature>
<dbReference type="AlphaFoldDB" id="A0AAN8RCQ5"/>
<organism evidence="3 4">
    <name type="scientific">Coregonus suidteri</name>
    <dbReference type="NCBI Taxonomy" id="861788"/>
    <lineage>
        <taxon>Eukaryota</taxon>
        <taxon>Metazoa</taxon>
        <taxon>Chordata</taxon>
        <taxon>Craniata</taxon>
        <taxon>Vertebrata</taxon>
        <taxon>Euteleostomi</taxon>
        <taxon>Actinopterygii</taxon>
        <taxon>Neopterygii</taxon>
        <taxon>Teleostei</taxon>
        <taxon>Protacanthopterygii</taxon>
        <taxon>Salmoniformes</taxon>
        <taxon>Salmonidae</taxon>
        <taxon>Coregoninae</taxon>
        <taxon>Coregonus</taxon>
    </lineage>
</organism>
<name>A0AAN8RCQ5_9TELE</name>
<gene>
    <name evidence="3" type="ORF">J4Q44_G00071190</name>
</gene>
<proteinExistence type="predicted"/>
<sequence length="162" mass="18434">MPNYGRIHEGDWTAPASYSPQQHVDDSHGVLFFRVEIQSLRQENKSLKEDKAEIQRLQQENRALREEVKVRVVSDQWANGSVGDLSLPDELNLLMGYQQGLELLETRLSQDTELQERLSVSLGTGLHIDVTQQRIQGLHGPSRLYSRKTTNLIGNITKQVTD</sequence>
<feature type="coiled-coil region" evidence="1">
    <location>
        <begin position="30"/>
        <end position="67"/>
    </location>
</feature>
<dbReference type="EMBL" id="JAGTTL010000005">
    <property type="protein sequence ID" value="KAK6322327.1"/>
    <property type="molecule type" value="Genomic_DNA"/>
</dbReference>
<reference evidence="3 4" key="1">
    <citation type="submission" date="2021-04" db="EMBL/GenBank/DDBJ databases">
        <authorList>
            <person name="De Guttry C."/>
            <person name="Zahm M."/>
            <person name="Klopp C."/>
            <person name="Cabau C."/>
            <person name="Louis A."/>
            <person name="Berthelot C."/>
            <person name="Parey E."/>
            <person name="Roest Crollius H."/>
            <person name="Montfort J."/>
            <person name="Robinson-Rechavi M."/>
            <person name="Bucao C."/>
            <person name="Bouchez O."/>
            <person name="Gislard M."/>
            <person name="Lluch J."/>
            <person name="Milhes M."/>
            <person name="Lampietro C."/>
            <person name="Lopez Roques C."/>
            <person name="Donnadieu C."/>
            <person name="Braasch I."/>
            <person name="Desvignes T."/>
            <person name="Postlethwait J."/>
            <person name="Bobe J."/>
            <person name="Wedekind C."/>
            <person name="Guiguen Y."/>
        </authorList>
    </citation>
    <scope>NUCLEOTIDE SEQUENCE [LARGE SCALE GENOMIC DNA]</scope>
    <source>
        <strain evidence="3">Cs_M1</strain>
        <tissue evidence="3">Blood</tissue>
    </source>
</reference>
<comment type="caution">
    <text evidence="3">The sequence shown here is derived from an EMBL/GenBank/DDBJ whole genome shotgun (WGS) entry which is preliminary data.</text>
</comment>
<evidence type="ECO:0000256" key="1">
    <source>
        <dbReference type="SAM" id="Coils"/>
    </source>
</evidence>
<evidence type="ECO:0000313" key="4">
    <source>
        <dbReference type="Proteomes" id="UP001356427"/>
    </source>
</evidence>
<evidence type="ECO:0000256" key="2">
    <source>
        <dbReference type="SAM" id="MobiDB-lite"/>
    </source>
</evidence>
<protein>
    <submittedName>
        <fullName evidence="3">Uncharacterized protein</fullName>
    </submittedName>
</protein>
<feature type="region of interest" description="Disordered" evidence="2">
    <location>
        <begin position="1"/>
        <end position="20"/>
    </location>
</feature>
<evidence type="ECO:0000313" key="3">
    <source>
        <dbReference type="EMBL" id="KAK6322327.1"/>
    </source>
</evidence>
<keyword evidence="4" id="KW-1185">Reference proteome</keyword>
<keyword evidence="1" id="KW-0175">Coiled coil</keyword>
<dbReference type="Proteomes" id="UP001356427">
    <property type="component" value="Unassembled WGS sequence"/>
</dbReference>
<accession>A0AAN8RCQ5</accession>